<proteinExistence type="predicted"/>
<dbReference type="SUPFAM" id="SSF48726">
    <property type="entry name" value="Immunoglobulin"/>
    <property type="match status" value="1"/>
</dbReference>
<keyword evidence="1" id="KW-0732">Signal</keyword>
<dbReference type="InterPro" id="IPR013783">
    <property type="entry name" value="Ig-like_fold"/>
</dbReference>
<dbReference type="Gene3D" id="2.60.40.10">
    <property type="entry name" value="Immunoglobulins"/>
    <property type="match status" value="1"/>
</dbReference>
<dbReference type="InterPro" id="IPR003599">
    <property type="entry name" value="Ig_sub"/>
</dbReference>
<feature type="domain" description="Ig-like" evidence="2">
    <location>
        <begin position="23"/>
        <end position="108"/>
    </location>
</feature>
<organism evidence="3 4">
    <name type="scientific">Laticauda laticaudata</name>
    <name type="common">Blue-ringed sea krait</name>
    <name type="synonym">Blue-lipped sea krait</name>
    <dbReference type="NCBI Taxonomy" id="8630"/>
    <lineage>
        <taxon>Eukaryota</taxon>
        <taxon>Metazoa</taxon>
        <taxon>Chordata</taxon>
        <taxon>Craniata</taxon>
        <taxon>Vertebrata</taxon>
        <taxon>Euteleostomi</taxon>
        <taxon>Lepidosauria</taxon>
        <taxon>Squamata</taxon>
        <taxon>Bifurcata</taxon>
        <taxon>Unidentata</taxon>
        <taxon>Episquamata</taxon>
        <taxon>Toxicofera</taxon>
        <taxon>Serpentes</taxon>
        <taxon>Colubroidea</taxon>
        <taxon>Elapidae</taxon>
        <taxon>Laticaudinae</taxon>
        <taxon>Laticauda</taxon>
    </lineage>
</organism>
<accession>A0A8C5WQM6</accession>
<dbReference type="InterPro" id="IPR036179">
    <property type="entry name" value="Ig-like_dom_sf"/>
</dbReference>
<reference evidence="3" key="1">
    <citation type="submission" date="2025-08" db="UniProtKB">
        <authorList>
            <consortium name="Ensembl"/>
        </authorList>
    </citation>
    <scope>IDENTIFICATION</scope>
</reference>
<evidence type="ECO:0000256" key="1">
    <source>
        <dbReference type="SAM" id="SignalP"/>
    </source>
</evidence>
<sequence>MLAMGWAVVFLALLTYCTGIDGQSTWTQPPSSSVSPGGTVRISCITQSTSTIDWYQQKAGQAPRFVHCDGCSSRGEGIPNRFTATRSGTTGSLTITNAEAGDEADYYCVSWKDNGFHSGKFLWGSVTKTSSLPLQHETR</sequence>
<dbReference type="Pfam" id="PF07686">
    <property type="entry name" value="V-set"/>
    <property type="match status" value="1"/>
</dbReference>
<evidence type="ECO:0000313" key="4">
    <source>
        <dbReference type="Proteomes" id="UP000694406"/>
    </source>
</evidence>
<keyword evidence="4" id="KW-1185">Reference proteome</keyword>
<feature type="chain" id="PRO_5034561886" description="Ig-like domain-containing protein" evidence="1">
    <location>
        <begin position="20"/>
        <end position="139"/>
    </location>
</feature>
<dbReference type="AlphaFoldDB" id="A0A8C5WQM6"/>
<dbReference type="InterPro" id="IPR050150">
    <property type="entry name" value="IgV_Light_Chain"/>
</dbReference>
<dbReference type="PANTHER" id="PTHR23267">
    <property type="entry name" value="IMMUNOGLOBULIN LIGHT CHAIN"/>
    <property type="match status" value="1"/>
</dbReference>
<dbReference type="PROSITE" id="PS50835">
    <property type="entry name" value="IG_LIKE"/>
    <property type="match status" value="1"/>
</dbReference>
<dbReference type="InterPro" id="IPR007110">
    <property type="entry name" value="Ig-like_dom"/>
</dbReference>
<dbReference type="InterPro" id="IPR013106">
    <property type="entry name" value="Ig_V-set"/>
</dbReference>
<feature type="signal peptide" evidence="1">
    <location>
        <begin position="1"/>
        <end position="19"/>
    </location>
</feature>
<dbReference type="Ensembl" id="ENSLLTT00000006068.1">
    <property type="protein sequence ID" value="ENSLLTP00000005830.1"/>
    <property type="gene ID" value="ENSLLTG00000004461.1"/>
</dbReference>
<evidence type="ECO:0000259" key="2">
    <source>
        <dbReference type="PROSITE" id="PS50835"/>
    </source>
</evidence>
<protein>
    <recommendedName>
        <fullName evidence="2">Ig-like domain-containing protein</fullName>
    </recommendedName>
</protein>
<dbReference type="GeneTree" id="ENSGT00940000154179"/>
<evidence type="ECO:0000313" key="3">
    <source>
        <dbReference type="Ensembl" id="ENSLLTP00000005830.1"/>
    </source>
</evidence>
<dbReference type="SMART" id="SM00406">
    <property type="entry name" value="IGv"/>
    <property type="match status" value="1"/>
</dbReference>
<dbReference type="Proteomes" id="UP000694406">
    <property type="component" value="Unplaced"/>
</dbReference>
<name>A0A8C5WQM6_LATLA</name>
<reference evidence="3" key="2">
    <citation type="submission" date="2025-09" db="UniProtKB">
        <authorList>
            <consortium name="Ensembl"/>
        </authorList>
    </citation>
    <scope>IDENTIFICATION</scope>
</reference>
<dbReference type="SMART" id="SM00409">
    <property type="entry name" value="IG"/>
    <property type="match status" value="1"/>
</dbReference>